<evidence type="ECO:0000313" key="2">
    <source>
        <dbReference type="Proteomes" id="UP000014074"/>
    </source>
</evidence>
<dbReference type="AlphaFoldDB" id="R8BUX2"/>
<dbReference type="KEGG" id="tmn:UCRPA7_1382"/>
<dbReference type="Gene3D" id="3.90.550.50">
    <property type="match status" value="1"/>
</dbReference>
<dbReference type="HOGENOM" id="CLU_024640_0_0_1"/>
<dbReference type="OrthoDB" id="414175at2759"/>
<dbReference type="EMBL" id="KB932857">
    <property type="protein sequence ID" value="EOO03110.1"/>
    <property type="molecule type" value="Genomic_DNA"/>
</dbReference>
<evidence type="ECO:0000313" key="1">
    <source>
        <dbReference type="EMBL" id="EOO03110.1"/>
    </source>
</evidence>
<dbReference type="Proteomes" id="UP000014074">
    <property type="component" value="Unassembled WGS sequence"/>
</dbReference>
<keyword evidence="1" id="KW-0808">Transferase</keyword>
<keyword evidence="2" id="KW-1185">Reference proteome</keyword>
<proteinExistence type="predicted"/>
<dbReference type="eggNOG" id="ENOG502RS6F">
    <property type="taxonomic scope" value="Eukaryota"/>
</dbReference>
<protein>
    <submittedName>
        <fullName evidence="1">Putative glycosyltransferase family 31 protein</fullName>
    </submittedName>
</protein>
<dbReference type="GeneID" id="19321524"/>
<accession>R8BUX2</accession>
<organism evidence="1 2">
    <name type="scientific">Phaeoacremonium minimum (strain UCR-PA7)</name>
    <name type="common">Esca disease fungus</name>
    <name type="synonym">Togninia minima</name>
    <dbReference type="NCBI Taxonomy" id="1286976"/>
    <lineage>
        <taxon>Eukaryota</taxon>
        <taxon>Fungi</taxon>
        <taxon>Dikarya</taxon>
        <taxon>Ascomycota</taxon>
        <taxon>Pezizomycotina</taxon>
        <taxon>Sordariomycetes</taxon>
        <taxon>Sordariomycetidae</taxon>
        <taxon>Togniniales</taxon>
        <taxon>Togniniaceae</taxon>
        <taxon>Phaeoacremonium</taxon>
    </lineage>
</organism>
<sequence>MDKLLRELAKFKNDEPYYIGVPSERSDWFVERNESMTYGGGAVFVTQAMAEMAASCFRKDKRDNEFGSGSAWDAVLYDCISKNTEENLHILPSFYSPEDDQRYGQETISNEGYGGGIQPLTLHHARNWHRFEAGKGHLVTSVCGEDCFLQRFQFKDDWILVNGYSITNFPDGMDAIPLKKGSKLLTQDSRDAKPIKIHESIVLDSTERLAETADMKMIVWTGRKRVWRLADSKLLDNGEVWQAYIKRKDGGNWDDYVDRRLSGDRIHSDEERTDRDSVIVLIWEP</sequence>
<reference evidence="2" key="1">
    <citation type="journal article" date="2013" name="Genome Announc.">
        <title>Draft genome sequence of the ascomycete Phaeoacremonium aleophilum strain UCR-PA7, a causal agent of the esca disease complex in grapevines.</title>
        <authorList>
            <person name="Blanco-Ulate B."/>
            <person name="Rolshausen P."/>
            <person name="Cantu D."/>
        </authorList>
    </citation>
    <scope>NUCLEOTIDE SEQUENCE [LARGE SCALE GENOMIC DNA]</scope>
    <source>
        <strain evidence="2">UCR-PA7</strain>
    </source>
</reference>
<dbReference type="RefSeq" id="XP_007912154.1">
    <property type="nucleotide sequence ID" value="XM_007913963.1"/>
</dbReference>
<dbReference type="GO" id="GO:0016740">
    <property type="term" value="F:transferase activity"/>
    <property type="evidence" value="ECO:0007669"/>
    <property type="project" value="UniProtKB-KW"/>
</dbReference>
<name>R8BUX2_PHAM7</name>
<gene>
    <name evidence="1" type="ORF">UCRPA7_1382</name>
</gene>